<name>A0A382RC66_9ZZZZ</name>
<dbReference type="Pfam" id="PF09940">
    <property type="entry name" value="DUF2172"/>
    <property type="match status" value="1"/>
</dbReference>
<evidence type="ECO:0000259" key="1">
    <source>
        <dbReference type="Pfam" id="PF09940"/>
    </source>
</evidence>
<feature type="domain" description="DUF2172" evidence="1">
    <location>
        <begin position="68"/>
        <end position="159"/>
    </location>
</feature>
<dbReference type="EMBL" id="UINC01120452">
    <property type="protein sequence ID" value="SVC94950.1"/>
    <property type="molecule type" value="Genomic_DNA"/>
</dbReference>
<organism evidence="3">
    <name type="scientific">marine metagenome</name>
    <dbReference type="NCBI Taxonomy" id="408172"/>
    <lineage>
        <taxon>unclassified sequences</taxon>
        <taxon>metagenomes</taxon>
        <taxon>ecological metagenomes</taxon>
    </lineage>
</organism>
<dbReference type="Gene3D" id="3.50.30.90">
    <property type="match status" value="1"/>
</dbReference>
<dbReference type="SUPFAM" id="SSF53187">
    <property type="entry name" value="Zn-dependent exopeptidases"/>
    <property type="match status" value="1"/>
</dbReference>
<evidence type="ECO:0008006" key="4">
    <source>
        <dbReference type="Google" id="ProtNLM"/>
    </source>
</evidence>
<evidence type="ECO:0000313" key="3">
    <source>
        <dbReference type="EMBL" id="SVC94950.1"/>
    </source>
</evidence>
<sequence length="213" mass="24702">MEREEDISIENYGTQMYSLIEDLFPICRSITGDGVRKTLRYIQEHLPELRIHEVPTGERCFDWEIPKEWNISDAYVQDETGKKIIDFSEHNLHVVNYSIPVNKQVSLRELDSHLHSFPDKPDAIPYVTSYYEPRWGFCLPHRQREELKNGLYKVRIESTLDIGSLTYADLLIPGKTKEEILVSTYVCHPSMANNELSGPAVATYLSKWILAQN</sequence>
<reference evidence="3" key="1">
    <citation type="submission" date="2018-05" db="EMBL/GenBank/DDBJ databases">
        <authorList>
            <person name="Lanie J.A."/>
            <person name="Ng W.-L."/>
            <person name="Kazmierczak K.M."/>
            <person name="Andrzejewski T.M."/>
            <person name="Davidsen T.M."/>
            <person name="Wayne K.J."/>
            <person name="Tettelin H."/>
            <person name="Glass J.I."/>
            <person name="Rusch D."/>
            <person name="Podicherti R."/>
            <person name="Tsui H.-C.T."/>
            <person name="Winkler M.E."/>
        </authorList>
    </citation>
    <scope>NUCLEOTIDE SEQUENCE</scope>
</reference>
<dbReference type="Pfam" id="PF16254">
    <property type="entry name" value="DUF4910"/>
    <property type="match status" value="1"/>
</dbReference>
<dbReference type="AlphaFoldDB" id="A0A382RC66"/>
<feature type="domain" description="DUF4910" evidence="2">
    <location>
        <begin position="17"/>
        <end position="211"/>
    </location>
</feature>
<gene>
    <name evidence="3" type="ORF">METZ01_LOCUS347804</name>
</gene>
<proteinExistence type="predicted"/>
<feature type="non-terminal residue" evidence="3">
    <location>
        <position position="213"/>
    </location>
</feature>
<protein>
    <recommendedName>
        <fullName evidence="4">DUF4910 domain-containing protein</fullName>
    </recommendedName>
</protein>
<dbReference type="InterPro" id="IPR032589">
    <property type="entry name" value="DUF4910"/>
</dbReference>
<accession>A0A382RC66</accession>
<dbReference type="InterPro" id="IPR032610">
    <property type="entry name" value="DUF2172"/>
</dbReference>
<evidence type="ECO:0000259" key="2">
    <source>
        <dbReference type="Pfam" id="PF16254"/>
    </source>
</evidence>